<feature type="domain" description="RNA polymerase sigma factor 70 region 4 type 2" evidence="6">
    <location>
        <begin position="135"/>
        <end position="187"/>
    </location>
</feature>
<accession>A0A3A6PFZ5</accession>
<organism evidence="7 8">
    <name type="scientific">Paenibacillus pinisoli</name>
    <dbReference type="NCBI Taxonomy" id="1276110"/>
    <lineage>
        <taxon>Bacteria</taxon>
        <taxon>Bacillati</taxon>
        <taxon>Bacillota</taxon>
        <taxon>Bacilli</taxon>
        <taxon>Bacillales</taxon>
        <taxon>Paenibacillaceae</taxon>
        <taxon>Paenibacillus</taxon>
    </lineage>
</organism>
<name>A0A3A6PFZ5_9BACL</name>
<dbReference type="InterPro" id="IPR013249">
    <property type="entry name" value="RNA_pol_sigma70_r4_t2"/>
</dbReference>
<dbReference type="Gene3D" id="1.10.10.10">
    <property type="entry name" value="Winged helix-like DNA-binding domain superfamily/Winged helix DNA-binding domain"/>
    <property type="match status" value="1"/>
</dbReference>
<evidence type="ECO:0000256" key="1">
    <source>
        <dbReference type="ARBA" id="ARBA00010641"/>
    </source>
</evidence>
<evidence type="ECO:0000313" key="8">
    <source>
        <dbReference type="Proteomes" id="UP000267798"/>
    </source>
</evidence>
<dbReference type="GO" id="GO:0003677">
    <property type="term" value="F:DNA binding"/>
    <property type="evidence" value="ECO:0007669"/>
    <property type="project" value="InterPro"/>
</dbReference>
<dbReference type="CDD" id="cd06171">
    <property type="entry name" value="Sigma70_r4"/>
    <property type="match status" value="1"/>
</dbReference>
<dbReference type="Pfam" id="PF04542">
    <property type="entry name" value="Sigma70_r2"/>
    <property type="match status" value="1"/>
</dbReference>
<dbReference type="PANTHER" id="PTHR43133:SF51">
    <property type="entry name" value="RNA POLYMERASE SIGMA FACTOR"/>
    <property type="match status" value="1"/>
</dbReference>
<evidence type="ECO:0000256" key="3">
    <source>
        <dbReference type="ARBA" id="ARBA00023082"/>
    </source>
</evidence>
<dbReference type="Gene3D" id="1.10.1740.10">
    <property type="match status" value="1"/>
</dbReference>
<keyword evidence="4" id="KW-0804">Transcription</keyword>
<dbReference type="InterPro" id="IPR013325">
    <property type="entry name" value="RNA_pol_sigma_r2"/>
</dbReference>
<evidence type="ECO:0000259" key="5">
    <source>
        <dbReference type="Pfam" id="PF04542"/>
    </source>
</evidence>
<dbReference type="SUPFAM" id="SSF88946">
    <property type="entry name" value="Sigma2 domain of RNA polymerase sigma factors"/>
    <property type="match status" value="1"/>
</dbReference>
<dbReference type="InterPro" id="IPR007627">
    <property type="entry name" value="RNA_pol_sigma70_r2"/>
</dbReference>
<dbReference type="EMBL" id="QXQB01000008">
    <property type="protein sequence ID" value="RJX36979.1"/>
    <property type="molecule type" value="Genomic_DNA"/>
</dbReference>
<gene>
    <name evidence="7" type="ORF">D3P09_26110</name>
</gene>
<dbReference type="NCBIfam" id="TIGR02937">
    <property type="entry name" value="sigma70-ECF"/>
    <property type="match status" value="1"/>
</dbReference>
<dbReference type="AlphaFoldDB" id="A0A3A6PFZ5"/>
<dbReference type="PANTHER" id="PTHR43133">
    <property type="entry name" value="RNA POLYMERASE ECF-TYPE SIGMA FACTO"/>
    <property type="match status" value="1"/>
</dbReference>
<sequence>MDRADGAGDRVEEERQRIEQLKRGEEAALAWLMERYGSDVLRTAALLLKDRYLAEDVSQETFLTAFRKADQYRGDGALRGWLLRIAINLCRSRMRRASWQRLFFRERMDLDQEADGWSGWPGSAEPGTTDWMNRMSLREEIGKLPLLYREVIVLYYFHEMQTAEIAAILQESEGTVKSKLHRARKKLKQQLEEGGWEYESSWGG</sequence>
<protein>
    <submittedName>
        <fullName evidence="7">Sigma-70 family RNA polymerase sigma factor</fullName>
    </submittedName>
</protein>
<dbReference type="GO" id="GO:0006352">
    <property type="term" value="P:DNA-templated transcription initiation"/>
    <property type="evidence" value="ECO:0007669"/>
    <property type="project" value="InterPro"/>
</dbReference>
<keyword evidence="8" id="KW-1185">Reference proteome</keyword>
<keyword evidence="2" id="KW-0805">Transcription regulation</keyword>
<reference evidence="7 8" key="1">
    <citation type="submission" date="2018-09" db="EMBL/GenBank/DDBJ databases">
        <title>Paenibacillus aracenensis nov. sp. isolated from a cave in southern Spain.</title>
        <authorList>
            <person name="Jurado V."/>
            <person name="Gutierrez-Patricio S."/>
            <person name="Gonzalez-Pimentel J.L."/>
            <person name="Miller A.Z."/>
            <person name="Laiz L."/>
            <person name="Saiz-Jimenez C."/>
        </authorList>
    </citation>
    <scope>NUCLEOTIDE SEQUENCE [LARGE SCALE GENOMIC DNA]</scope>
    <source>
        <strain evidence="7 8">JCM 19203</strain>
    </source>
</reference>
<dbReference type="SUPFAM" id="SSF88659">
    <property type="entry name" value="Sigma3 and sigma4 domains of RNA polymerase sigma factors"/>
    <property type="match status" value="1"/>
</dbReference>
<evidence type="ECO:0000313" key="7">
    <source>
        <dbReference type="EMBL" id="RJX36979.1"/>
    </source>
</evidence>
<evidence type="ECO:0000259" key="6">
    <source>
        <dbReference type="Pfam" id="PF08281"/>
    </source>
</evidence>
<dbReference type="InterPro" id="IPR039425">
    <property type="entry name" value="RNA_pol_sigma-70-like"/>
</dbReference>
<comment type="caution">
    <text evidence="7">The sequence shown here is derived from an EMBL/GenBank/DDBJ whole genome shotgun (WGS) entry which is preliminary data.</text>
</comment>
<evidence type="ECO:0000256" key="4">
    <source>
        <dbReference type="ARBA" id="ARBA00023163"/>
    </source>
</evidence>
<dbReference type="InterPro" id="IPR013324">
    <property type="entry name" value="RNA_pol_sigma_r3/r4-like"/>
</dbReference>
<dbReference type="InterPro" id="IPR014284">
    <property type="entry name" value="RNA_pol_sigma-70_dom"/>
</dbReference>
<dbReference type="Proteomes" id="UP000267798">
    <property type="component" value="Unassembled WGS sequence"/>
</dbReference>
<dbReference type="InterPro" id="IPR036388">
    <property type="entry name" value="WH-like_DNA-bd_sf"/>
</dbReference>
<keyword evidence="3" id="KW-0731">Sigma factor</keyword>
<proteinExistence type="inferred from homology"/>
<comment type="similarity">
    <text evidence="1">Belongs to the sigma-70 factor family. ECF subfamily.</text>
</comment>
<dbReference type="GO" id="GO:0016987">
    <property type="term" value="F:sigma factor activity"/>
    <property type="evidence" value="ECO:0007669"/>
    <property type="project" value="UniProtKB-KW"/>
</dbReference>
<evidence type="ECO:0000256" key="2">
    <source>
        <dbReference type="ARBA" id="ARBA00023015"/>
    </source>
</evidence>
<feature type="domain" description="RNA polymerase sigma-70 region 2" evidence="5">
    <location>
        <begin position="32"/>
        <end position="99"/>
    </location>
</feature>
<dbReference type="Pfam" id="PF08281">
    <property type="entry name" value="Sigma70_r4_2"/>
    <property type="match status" value="1"/>
</dbReference>
<dbReference type="OrthoDB" id="9794508at2"/>